<dbReference type="PROSITE" id="PS51257">
    <property type="entry name" value="PROKAR_LIPOPROTEIN"/>
    <property type="match status" value="1"/>
</dbReference>
<dbReference type="InterPro" id="IPR019545">
    <property type="entry name" value="DM13_domain"/>
</dbReference>
<proteinExistence type="predicted"/>
<dbReference type="PANTHER" id="PTHR47281">
    <property type="entry name" value="OS09G0557700 PROTEIN"/>
    <property type="match status" value="1"/>
</dbReference>
<feature type="domain" description="DM13" evidence="2">
    <location>
        <begin position="241"/>
        <end position="346"/>
    </location>
</feature>
<protein>
    <submittedName>
        <fullName evidence="3">DM13 domain-containing protein</fullName>
    </submittedName>
</protein>
<feature type="region of interest" description="Disordered" evidence="1">
    <location>
        <begin position="25"/>
        <end position="75"/>
    </location>
</feature>
<accession>A0ABV7FNI6</accession>
<reference evidence="4" key="1">
    <citation type="journal article" date="2019" name="Int. J. Syst. Evol. Microbiol.">
        <title>The Global Catalogue of Microorganisms (GCM) 10K type strain sequencing project: providing services to taxonomists for standard genome sequencing and annotation.</title>
        <authorList>
            <consortium name="The Broad Institute Genomics Platform"/>
            <consortium name="The Broad Institute Genome Sequencing Center for Infectious Disease"/>
            <person name="Wu L."/>
            <person name="Ma J."/>
        </authorList>
    </citation>
    <scope>NUCLEOTIDE SEQUENCE [LARGE SCALE GENOMIC DNA]</scope>
    <source>
        <strain evidence="4">KCTC 52473</strain>
    </source>
</reference>
<gene>
    <name evidence="3" type="ORF">ACFOHL_00390</name>
</gene>
<keyword evidence="4" id="KW-1185">Reference proteome</keyword>
<dbReference type="Proteomes" id="UP001595478">
    <property type="component" value="Unassembled WGS sequence"/>
</dbReference>
<dbReference type="PANTHER" id="PTHR47281:SF1">
    <property type="entry name" value="OS09G0557700 PROTEIN"/>
    <property type="match status" value="1"/>
</dbReference>
<sequence>MDIKQTALFSFTLITVSLLTACGGGGGDAPSAAAPPAISTPPTPPPPPPPPAPEPEPEPEPETEDNTEDDSQQNDGTVLTGVFIDAAVAGLHFKTDSQEGSTNAEGEFSFISGEKIVFSIGDITFPEVEASEMITPLTVFNTDNTRDPRVLNMARLLQTLDQDGTPGNGITITDDAHNQANGVSVDFSSNDFDAQVNDVIANAGADKTSLISAEEALTHLELSLGNMEISTDTCDIETDKKGFTGQLSSFAYEVAGTVTVIDGCTLEVTMFTYVDGGAPKVQFYTGNNLNFVGANSYGLGPNLEGKTFREETIVLSLPEGRSVNDFNSLSVWCVDFNVDFGSTVLRAP</sequence>
<evidence type="ECO:0000313" key="4">
    <source>
        <dbReference type="Proteomes" id="UP001595478"/>
    </source>
</evidence>
<evidence type="ECO:0000256" key="1">
    <source>
        <dbReference type="SAM" id="MobiDB-lite"/>
    </source>
</evidence>
<evidence type="ECO:0000313" key="3">
    <source>
        <dbReference type="EMBL" id="MFC3120072.1"/>
    </source>
</evidence>
<dbReference type="InterPro" id="IPR045879">
    <property type="entry name" value="B561A"/>
</dbReference>
<organism evidence="3 4">
    <name type="scientific">Agaribacter flavus</name>
    <dbReference type="NCBI Taxonomy" id="1902781"/>
    <lineage>
        <taxon>Bacteria</taxon>
        <taxon>Pseudomonadati</taxon>
        <taxon>Pseudomonadota</taxon>
        <taxon>Gammaproteobacteria</taxon>
        <taxon>Alteromonadales</taxon>
        <taxon>Alteromonadaceae</taxon>
        <taxon>Agaribacter</taxon>
    </lineage>
</organism>
<comment type="caution">
    <text evidence="3">The sequence shown here is derived from an EMBL/GenBank/DDBJ whole genome shotgun (WGS) entry which is preliminary data.</text>
</comment>
<dbReference type="PROSITE" id="PS51549">
    <property type="entry name" value="DM13"/>
    <property type="match status" value="1"/>
</dbReference>
<dbReference type="Pfam" id="PF10517">
    <property type="entry name" value="DM13"/>
    <property type="match status" value="1"/>
</dbReference>
<feature type="compositionally biased region" description="Acidic residues" evidence="1">
    <location>
        <begin position="55"/>
        <end position="72"/>
    </location>
</feature>
<dbReference type="SMART" id="SM00686">
    <property type="entry name" value="DM13"/>
    <property type="match status" value="1"/>
</dbReference>
<name>A0ABV7FNI6_9ALTE</name>
<evidence type="ECO:0000259" key="2">
    <source>
        <dbReference type="PROSITE" id="PS51549"/>
    </source>
</evidence>
<feature type="compositionally biased region" description="Pro residues" evidence="1">
    <location>
        <begin position="38"/>
        <end position="54"/>
    </location>
</feature>
<dbReference type="RefSeq" id="WP_376918215.1">
    <property type="nucleotide sequence ID" value="NZ_JBHRSW010000004.1"/>
</dbReference>
<dbReference type="EMBL" id="JBHRSW010000004">
    <property type="protein sequence ID" value="MFC3120072.1"/>
    <property type="molecule type" value="Genomic_DNA"/>
</dbReference>